<protein>
    <submittedName>
        <fullName evidence="8">Arylsulfatase</fullName>
        <ecNumber evidence="8">3.1.6.1</ecNumber>
    </submittedName>
</protein>
<gene>
    <name evidence="8" type="ORF">STSP1_00723</name>
</gene>
<keyword evidence="5 8" id="KW-0378">Hydrolase</keyword>
<evidence type="ECO:0000313" key="8">
    <source>
        <dbReference type="EMBL" id="ARN56343.1"/>
    </source>
</evidence>
<evidence type="ECO:0000256" key="6">
    <source>
        <dbReference type="ARBA" id="ARBA00022837"/>
    </source>
</evidence>
<dbReference type="STRING" id="1941349.STSP1_00723"/>
<dbReference type="InterPro" id="IPR035874">
    <property type="entry name" value="IDS"/>
</dbReference>
<evidence type="ECO:0000256" key="2">
    <source>
        <dbReference type="ARBA" id="ARBA00008779"/>
    </source>
</evidence>
<dbReference type="SUPFAM" id="SSF53649">
    <property type="entry name" value="Alkaline phosphatase-like"/>
    <property type="match status" value="1"/>
</dbReference>
<dbReference type="GO" id="GO:0046872">
    <property type="term" value="F:metal ion binding"/>
    <property type="evidence" value="ECO:0007669"/>
    <property type="project" value="UniProtKB-KW"/>
</dbReference>
<dbReference type="EC" id="3.1.6.1" evidence="8"/>
<evidence type="ECO:0000256" key="5">
    <source>
        <dbReference type="ARBA" id="ARBA00022801"/>
    </source>
</evidence>
<evidence type="ECO:0000313" key="9">
    <source>
        <dbReference type="Proteomes" id="UP000193334"/>
    </source>
</evidence>
<dbReference type="PANTHER" id="PTHR45953">
    <property type="entry name" value="IDURONATE 2-SULFATASE"/>
    <property type="match status" value="1"/>
</dbReference>
<dbReference type="AlphaFoldDB" id="A0A1W6LKS4"/>
<dbReference type="GO" id="GO:0005737">
    <property type="term" value="C:cytoplasm"/>
    <property type="evidence" value="ECO:0007669"/>
    <property type="project" value="TreeGrafter"/>
</dbReference>
<keyword evidence="3" id="KW-0479">Metal-binding</keyword>
<dbReference type="Proteomes" id="UP000193334">
    <property type="component" value="Chromosome"/>
</dbReference>
<accession>A0A1W6LKS4</accession>
<dbReference type="Gene3D" id="3.40.720.10">
    <property type="entry name" value="Alkaline Phosphatase, subunit A"/>
    <property type="match status" value="1"/>
</dbReference>
<keyword evidence="9" id="KW-1185">Reference proteome</keyword>
<dbReference type="PANTHER" id="PTHR45953:SF1">
    <property type="entry name" value="IDURONATE 2-SULFATASE"/>
    <property type="match status" value="1"/>
</dbReference>
<evidence type="ECO:0000256" key="1">
    <source>
        <dbReference type="ARBA" id="ARBA00001913"/>
    </source>
</evidence>
<dbReference type="KEGG" id="pbp:STSP1_00723"/>
<proteinExistence type="inferred from homology"/>
<name>A0A1W6LKS4_9BACT</name>
<dbReference type="GO" id="GO:0004423">
    <property type="term" value="F:iduronate-2-sulfatase activity"/>
    <property type="evidence" value="ECO:0007669"/>
    <property type="project" value="InterPro"/>
</dbReference>
<dbReference type="InterPro" id="IPR000917">
    <property type="entry name" value="Sulfatase_N"/>
</dbReference>
<organism evidence="8 9">
    <name type="scientific">Sedimentisphaera salicampi</name>
    <dbReference type="NCBI Taxonomy" id="1941349"/>
    <lineage>
        <taxon>Bacteria</taxon>
        <taxon>Pseudomonadati</taxon>
        <taxon>Planctomycetota</taxon>
        <taxon>Phycisphaerae</taxon>
        <taxon>Sedimentisphaerales</taxon>
        <taxon>Sedimentisphaeraceae</taxon>
        <taxon>Sedimentisphaera</taxon>
    </lineage>
</organism>
<keyword evidence="4" id="KW-0732">Signal</keyword>
<keyword evidence="6" id="KW-0106">Calcium</keyword>
<sequence>MKRRDFLKSSAGSLIAAASSGYGISGFRNRKFNVLFIAIDDMNDWIGPLANHLPKAKTPSLDRLSEMGVNFTNAHCASPACHPSRVSVMTGVSPGRSGLIQNVFKSSGKPTWRENKVLKDTITLSQHFRNNGYTALGTGKLFHALQWWPGSECPAGDWDEYWPTAEKPIPQWQRPELVPDSEAGLTKGRPLGGASQLFGAHPLNIADEKTSDYKVVSWAVSKLNKKHNNPFFLGCGIFRPHIPWEVPKKYFDMYPLEDIQLPPHKKDDLKDAMSHGREHWHKWVLENDKWEEFIQGYLASISYSDAMLGKLLDGLEQSRYKDNTIIVLWADHGMHIGEKQNWEKFTLWEESTRVPFMWVVPGVTDAGSKCSSPVSLIDVYPTLCELTGLPVPKQCDGKNLTSLLKKPSDIRDAPAVTTYRFRKKIDGKTLVGASVRSHRWRYIYYNSGFEELYDHNNDENEFTNLANKPKYKVVKDRLKKWLPEFLK</sequence>
<comment type="similarity">
    <text evidence="2">Belongs to the sulfatase family.</text>
</comment>
<dbReference type="InterPro" id="IPR017850">
    <property type="entry name" value="Alkaline_phosphatase_core_sf"/>
</dbReference>
<dbReference type="CDD" id="cd16030">
    <property type="entry name" value="iduronate-2-sulfatase"/>
    <property type="match status" value="1"/>
</dbReference>
<evidence type="ECO:0000256" key="3">
    <source>
        <dbReference type="ARBA" id="ARBA00022723"/>
    </source>
</evidence>
<dbReference type="Pfam" id="PF00884">
    <property type="entry name" value="Sulfatase"/>
    <property type="match status" value="1"/>
</dbReference>
<evidence type="ECO:0000259" key="7">
    <source>
        <dbReference type="Pfam" id="PF00884"/>
    </source>
</evidence>
<comment type="cofactor">
    <cofactor evidence="1">
        <name>Ca(2+)</name>
        <dbReference type="ChEBI" id="CHEBI:29108"/>
    </cofactor>
</comment>
<reference evidence="9" key="1">
    <citation type="submission" date="2017-04" db="EMBL/GenBank/DDBJ databases">
        <title>Comparative genomics and description of representatives of a novel lineage of planctomycetes thriving in anoxic sediments.</title>
        <authorList>
            <person name="Spring S."/>
            <person name="Bunk B."/>
            <person name="Sproer C."/>
        </authorList>
    </citation>
    <scope>NUCLEOTIDE SEQUENCE [LARGE SCALE GENOMIC DNA]</scope>
    <source>
        <strain evidence="9">ST-PulAB-D4</strain>
    </source>
</reference>
<evidence type="ECO:0000256" key="4">
    <source>
        <dbReference type="ARBA" id="ARBA00022729"/>
    </source>
</evidence>
<dbReference type="GO" id="GO:0004065">
    <property type="term" value="F:arylsulfatase activity"/>
    <property type="evidence" value="ECO:0007669"/>
    <property type="project" value="UniProtKB-EC"/>
</dbReference>
<dbReference type="EMBL" id="CP021023">
    <property type="protein sequence ID" value="ARN56343.1"/>
    <property type="molecule type" value="Genomic_DNA"/>
</dbReference>
<feature type="domain" description="Sulfatase N-terminal" evidence="7">
    <location>
        <begin position="33"/>
        <end position="388"/>
    </location>
</feature>